<sequence length="612" mass="67873">MPAGSNHRKQYLTIDEEFHGMTALYTPPLQDHKIDIIALSGLGGHAFGSFKERGGSHMWLRDSLPFDLTLDSSDQPIARVMIYGYDSVVAESKSTQNIEDLATGFIGSLQRLANASIIRPIILLGHSLGGLIIKQALISLSRSENEDDQSLIRAIYGVVFFGTPHDGMNIASLVLMAGDSSPNRFLIESLNRDNSQVLTIQQRDFHKALGEKGSAEVFCFYETLESPTAQRDKSGNWKMTGPATVLVTKSSATHCRPWEDGPEHICAINRTHSEMVKFGPHDANYQNVRERLSGLCRRAFASRRRLQTSRSIFLVPYSQNPNFVARVGPLSDIKKQFGLDQRGDYTQSRRRVSLFGLGGAGKTQIAIAYAYWLQTTSPDISVFWVHASNIDRFRQSYASIAEKCNIPGQDDPKADMLLLVSNWLEQQTMMRWLMVIDNADDMDMFFSNQLQQDNPGEGSQAAAAPASGNLARYIPDCNHGSVLITTRDKKAGVRLSQGLSPIKIDKMTDDEAYQLLQLIISTQQISVDETVRLFSKLAHLPLALAQAASFIQENEISIDDYVQLLDESDSAFIDQLSNSKGLCGGLLPAEMPRADQERYIINSSTYKGAGYT</sequence>
<dbReference type="Gene3D" id="3.40.50.1820">
    <property type="entry name" value="alpha/beta hydrolase"/>
    <property type="match status" value="1"/>
</dbReference>
<keyword evidence="6" id="KW-0472">Membrane</keyword>
<evidence type="ECO:0000313" key="8">
    <source>
        <dbReference type="Proteomes" id="UP000054821"/>
    </source>
</evidence>
<dbReference type="InterPro" id="IPR027417">
    <property type="entry name" value="P-loop_NTPase"/>
</dbReference>
<evidence type="ECO:0000256" key="3">
    <source>
        <dbReference type="ARBA" id="ARBA00004370"/>
    </source>
</evidence>
<dbReference type="GO" id="GO:0005739">
    <property type="term" value="C:mitochondrion"/>
    <property type="evidence" value="ECO:0007669"/>
    <property type="project" value="UniProtKB-SubCell"/>
</dbReference>
<dbReference type="EMBL" id="JPDN02000026">
    <property type="protein sequence ID" value="PON23935.1"/>
    <property type="molecule type" value="Genomic_DNA"/>
</dbReference>
<name>A0A2P4ZI30_9HYPO</name>
<evidence type="ECO:0000256" key="6">
    <source>
        <dbReference type="ARBA" id="ARBA00023136"/>
    </source>
</evidence>
<dbReference type="SUPFAM" id="SSF52540">
    <property type="entry name" value="P-loop containing nucleoside triphosphate hydrolases"/>
    <property type="match status" value="1"/>
</dbReference>
<dbReference type="SUPFAM" id="SSF53474">
    <property type="entry name" value="alpha/beta-Hydrolases"/>
    <property type="match status" value="1"/>
</dbReference>
<evidence type="ECO:0008006" key="9">
    <source>
        <dbReference type="Google" id="ProtNLM"/>
    </source>
</evidence>
<evidence type="ECO:0000313" key="7">
    <source>
        <dbReference type="EMBL" id="PON23935.1"/>
    </source>
</evidence>
<dbReference type="Proteomes" id="UP000054821">
    <property type="component" value="Unassembled WGS sequence"/>
</dbReference>
<keyword evidence="8" id="KW-1185">Reference proteome</keyword>
<keyword evidence="5" id="KW-0496">Mitochondrion</keyword>
<accession>A0A2P4ZI30</accession>
<dbReference type="PANTHER" id="PTHR48182:SF2">
    <property type="entry name" value="PROTEIN SERAC1"/>
    <property type="match status" value="1"/>
</dbReference>
<keyword evidence="4" id="KW-0256">Endoplasmic reticulum</keyword>
<dbReference type="RefSeq" id="XP_024405211.1">
    <property type="nucleotide sequence ID" value="XM_024550045.1"/>
</dbReference>
<dbReference type="PANTHER" id="PTHR48182">
    <property type="entry name" value="PROTEIN SERAC1"/>
    <property type="match status" value="1"/>
</dbReference>
<protein>
    <recommendedName>
        <fullName evidence="9">DUF676 domain-containing protein</fullName>
    </recommendedName>
</protein>
<dbReference type="GO" id="GO:0005783">
    <property type="term" value="C:endoplasmic reticulum"/>
    <property type="evidence" value="ECO:0007669"/>
    <property type="project" value="UniProtKB-SubCell"/>
</dbReference>
<comment type="subcellular location">
    <subcellularLocation>
        <location evidence="2">Endoplasmic reticulum</location>
    </subcellularLocation>
    <subcellularLocation>
        <location evidence="3">Membrane</location>
    </subcellularLocation>
    <subcellularLocation>
        <location evidence="1">Mitochondrion</location>
    </subcellularLocation>
</comment>
<dbReference type="Gene3D" id="3.40.50.300">
    <property type="entry name" value="P-loop containing nucleotide triphosphate hydrolases"/>
    <property type="match status" value="1"/>
</dbReference>
<proteinExistence type="predicted"/>
<dbReference type="AlphaFoldDB" id="A0A2P4ZI30"/>
<dbReference type="InterPro" id="IPR029058">
    <property type="entry name" value="AB_hydrolase_fold"/>
</dbReference>
<dbReference type="InterPro" id="IPR052374">
    <property type="entry name" value="SERAC1"/>
</dbReference>
<evidence type="ECO:0000256" key="5">
    <source>
        <dbReference type="ARBA" id="ARBA00023128"/>
    </source>
</evidence>
<comment type="caution">
    <text evidence="7">The sequence shown here is derived from an EMBL/GenBank/DDBJ whole genome shotgun (WGS) entry which is preliminary data.</text>
</comment>
<reference evidence="7 8" key="1">
    <citation type="journal article" date="2016" name="Genome Announc.">
        <title>Draft Whole-Genome Sequence of Trichoderma gamsii T6085, a Promising Biocontrol Agent of Fusarium Head Blight on Wheat.</title>
        <authorList>
            <person name="Baroncelli R."/>
            <person name="Zapparata A."/>
            <person name="Piaggeschi G."/>
            <person name="Sarrocco S."/>
            <person name="Vannacci G."/>
        </authorList>
    </citation>
    <scope>NUCLEOTIDE SEQUENCE [LARGE SCALE GENOMIC DNA]</scope>
    <source>
        <strain evidence="7 8">T6085</strain>
    </source>
</reference>
<organism evidence="7 8">
    <name type="scientific">Trichoderma gamsii</name>
    <dbReference type="NCBI Taxonomy" id="398673"/>
    <lineage>
        <taxon>Eukaryota</taxon>
        <taxon>Fungi</taxon>
        <taxon>Dikarya</taxon>
        <taxon>Ascomycota</taxon>
        <taxon>Pezizomycotina</taxon>
        <taxon>Sordariomycetes</taxon>
        <taxon>Hypocreomycetidae</taxon>
        <taxon>Hypocreales</taxon>
        <taxon>Hypocreaceae</taxon>
        <taxon>Trichoderma</taxon>
    </lineage>
</organism>
<dbReference type="GO" id="GO:0016020">
    <property type="term" value="C:membrane"/>
    <property type="evidence" value="ECO:0007669"/>
    <property type="project" value="UniProtKB-SubCell"/>
</dbReference>
<evidence type="ECO:0000256" key="4">
    <source>
        <dbReference type="ARBA" id="ARBA00022824"/>
    </source>
</evidence>
<gene>
    <name evidence="7" type="ORF">TGAM01_v207263</name>
</gene>
<evidence type="ECO:0000256" key="2">
    <source>
        <dbReference type="ARBA" id="ARBA00004240"/>
    </source>
</evidence>
<dbReference type="GeneID" id="29983754"/>
<evidence type="ECO:0000256" key="1">
    <source>
        <dbReference type="ARBA" id="ARBA00004173"/>
    </source>
</evidence>